<dbReference type="Pfam" id="PF13361">
    <property type="entry name" value="UvrD_C"/>
    <property type="match status" value="1"/>
</dbReference>
<comment type="function">
    <text evidence="14">The heterodimer acts as both an ATP-dependent DNA helicase and an ATP-dependent, dual-direction single-stranded exonuclease. Recognizes the chi site generating a DNA molecule suitable for the initiation of homologous recombination. The AddB subunit has 5' -&gt; 3' nuclease activity but not helicase activity.</text>
</comment>
<dbReference type="Gene3D" id="6.10.140.1030">
    <property type="match status" value="1"/>
</dbReference>
<keyword evidence="12 14" id="KW-0238">DNA-binding</keyword>
<comment type="subunit">
    <text evidence="14">Heterodimer of AddA and AddB.</text>
</comment>
<dbReference type="EMBL" id="CP012600">
    <property type="protein sequence ID" value="ALC80674.1"/>
    <property type="molecule type" value="Genomic_DNA"/>
</dbReference>
<dbReference type="HAMAP" id="MF_01452">
    <property type="entry name" value="AddB_type1"/>
    <property type="match status" value="1"/>
</dbReference>
<evidence type="ECO:0000313" key="17">
    <source>
        <dbReference type="Proteomes" id="UP000067625"/>
    </source>
</evidence>
<reference evidence="16 17" key="2">
    <citation type="journal article" date="2016" name="Int. J. Syst. Evol. Microbiol.">
        <title>Bacillus gobiensis sp. nov., isolated from a soil sample.</title>
        <authorList>
            <person name="Liu B."/>
            <person name="Liu G.H."/>
            <person name="Cetin S."/>
            <person name="Schumann P."/>
            <person name="Pan Z.Z."/>
            <person name="Chen Q.Q."/>
        </authorList>
    </citation>
    <scope>NUCLEOTIDE SEQUENCE [LARGE SCALE GENOMIC DNA]</scope>
    <source>
        <strain evidence="16 17">FJAT-4402</strain>
    </source>
</reference>
<organism evidence="16 17">
    <name type="scientific">Bacillus gobiensis</name>
    <dbReference type="NCBI Taxonomy" id="1441095"/>
    <lineage>
        <taxon>Bacteria</taxon>
        <taxon>Bacillati</taxon>
        <taxon>Bacillota</taxon>
        <taxon>Bacilli</taxon>
        <taxon>Bacillales</taxon>
        <taxon>Bacillaceae</taxon>
        <taxon>Bacillus</taxon>
    </lineage>
</organism>
<keyword evidence="17" id="KW-1185">Reference proteome</keyword>
<evidence type="ECO:0000256" key="12">
    <source>
        <dbReference type="ARBA" id="ARBA00023125"/>
    </source>
</evidence>
<dbReference type="PANTHER" id="PTHR30591">
    <property type="entry name" value="RECBCD ENZYME SUBUNIT RECC"/>
    <property type="match status" value="1"/>
</dbReference>
<dbReference type="GO" id="GO:0046872">
    <property type="term" value="F:metal ion binding"/>
    <property type="evidence" value="ECO:0007669"/>
    <property type="project" value="UniProtKB-KW"/>
</dbReference>
<dbReference type="PROSITE" id="PS51217">
    <property type="entry name" value="UVRD_HELICASE_CTER"/>
    <property type="match status" value="1"/>
</dbReference>
<dbReference type="InterPro" id="IPR027417">
    <property type="entry name" value="P-loop_NTPase"/>
</dbReference>
<dbReference type="InterPro" id="IPR011604">
    <property type="entry name" value="PDDEXK-like_dom_sf"/>
</dbReference>
<sequence length="1166" mass="134777">MKVEFLVGRSGSGKTTAILNSIRDQLREDPLGKPIIFLVPDQMTFLMEYELAKTEELGGMIRAQVYSFSRLAWRILQQEGGMGRQFLGTTGVQMLLRKLIEEHKHEFKVYQKASDKSGFIKQAAAMITEFKQYALSPADLRQVMEGSSNSHFGEERVLADKLHDLYLLYQKLETTLEGHYLDSEDYLNLLSEKIPYSEEIKQAHVYVDGFHQFTAQEYRILEQLMIYSEGVTISLTADRPFTQHLPYELHLFRMTGKTFHKLYQKAKELNVEPEIVPFSETKRQLASPELAHLEKTFEARPTIPYGDAADGLTILEASNKRTEIEGIAREIHSLVRKGEYRYKDISILTRNTADYKETIQEVFKDYGLPFFIDGKEPMQNHPLIELLRSTMDMITGNWRYEAVFRCVKTELLYPLKGNKQKIREQIDQLENYCISYGIKGDQWTNNKRFQYRRYSSLDDQFPLTDQEVEMETMLNELREWISAPVYSLQKRLKKAKSVREMGVAFYTYLEEIQIPEKLDLLRQEAEDKGQVIEARQHDQVWNAVVQMLEEFVEMMGDTNISIQLFQQMIETGVESLSYALVPPALDQIFIGNMDISRMYGTKCTFIIGANDGVLPANPSDDSVLSEDDRDWLVRNGIELSPSGRERLLDENFLIYLAMASASSKLYLSYPIADAEGKAMLPSPVIKRVEEWFPLHQKKLLINEPEQYSDEAQLDFIVNKHVALSYLASQLRLWKSKYPISDVWWSTYNFLMNEPEKLFTKRILSSLFYKNEVRKLEKQVSQDLYGETLQGSVSRMERFNSCAFSHFASHGLGLKDRQFYKLEAPDIGQLFHSALKLISDRLHELRINWSDVTKKESATLSHEAVNHLAPRLQKEILLSSSRYQYMKEKLEKIIARVVSILSEHAKASGFAPAGLELDFGKKGPLPPMRFQLKSGQTMELTGRIDRIDQAENNGRLLLRIVDYKSSSRGLDLSEVYYGIALQMLTYLDMSVTYSKEWLGTEAVPAGVLYFHIHDPLIQSDVPLGFDEIEKAIYKQFKMKGYLLDDRDAIRLMDQSLTEGRSEIVQAGFKKDGSLRSDSTVVNEEQFRNLRRHIRKTFQTAGEEIMDGKIAIEPYKIKDKMPCTYCSYRSVCQFDESLEENQYRLLASEKDDVILEKLKMEDQEDEEA</sequence>
<evidence type="ECO:0000256" key="13">
    <source>
        <dbReference type="ARBA" id="ARBA00023204"/>
    </source>
</evidence>
<comment type="similarity">
    <text evidence="14">Belongs to the helicase family. AddB/RexB type 1 subfamily.</text>
</comment>
<feature type="domain" description="UvrD-like helicase C-terminal" evidence="15">
    <location>
        <begin position="280"/>
        <end position="586"/>
    </location>
</feature>
<keyword evidence="8 14" id="KW-0269">Exonuclease</keyword>
<dbReference type="InterPro" id="IPR049035">
    <property type="entry name" value="ADDB_N"/>
</dbReference>
<dbReference type="PATRIC" id="fig|1441095.3.peg.666"/>
<evidence type="ECO:0000256" key="8">
    <source>
        <dbReference type="ARBA" id="ARBA00022839"/>
    </source>
</evidence>
<evidence type="ECO:0000256" key="6">
    <source>
        <dbReference type="ARBA" id="ARBA00022801"/>
    </source>
</evidence>
<dbReference type="Gene3D" id="3.40.50.300">
    <property type="entry name" value="P-loop containing nucleotide triphosphate hydrolases"/>
    <property type="match status" value="3"/>
</dbReference>
<evidence type="ECO:0000256" key="11">
    <source>
        <dbReference type="ARBA" id="ARBA00023014"/>
    </source>
</evidence>
<proteinExistence type="inferred from homology"/>
<dbReference type="GO" id="GO:0005524">
    <property type="term" value="F:ATP binding"/>
    <property type="evidence" value="ECO:0007669"/>
    <property type="project" value="UniProtKB-UniRule"/>
</dbReference>
<comment type="miscellaneous">
    <text evidence="14">Despite having conserved helicase domains, this subunit does not have helicase activity.</text>
</comment>
<keyword evidence="5 14" id="KW-0227">DNA damage</keyword>
<dbReference type="NCBIfam" id="TIGR02773">
    <property type="entry name" value="addB_Gpos"/>
    <property type="match status" value="1"/>
</dbReference>
<keyword evidence="2 14" id="KW-0540">Nuclease</keyword>
<keyword evidence="13 14" id="KW-0234">DNA repair</keyword>
<dbReference type="GO" id="GO:0004386">
    <property type="term" value="F:helicase activity"/>
    <property type="evidence" value="ECO:0007669"/>
    <property type="project" value="UniProtKB-KW"/>
</dbReference>
<dbReference type="InterPro" id="IPR038726">
    <property type="entry name" value="PDDEXK_AddAB-type"/>
</dbReference>
<feature type="binding site" evidence="14">
    <location>
        <position position="1130"/>
    </location>
    <ligand>
        <name>[4Fe-4S] cluster</name>
        <dbReference type="ChEBI" id="CHEBI:49883"/>
    </ligand>
</feature>
<dbReference type="GO" id="GO:0003690">
    <property type="term" value="F:double-stranded DNA binding"/>
    <property type="evidence" value="ECO:0007669"/>
    <property type="project" value="UniProtKB-UniRule"/>
</dbReference>
<evidence type="ECO:0000256" key="1">
    <source>
        <dbReference type="ARBA" id="ARBA00022485"/>
    </source>
</evidence>
<evidence type="ECO:0000256" key="10">
    <source>
        <dbReference type="ARBA" id="ARBA00023004"/>
    </source>
</evidence>
<dbReference type="AlphaFoldDB" id="A0A0M4FEN0"/>
<keyword evidence="7 14" id="KW-0347">Helicase</keyword>
<dbReference type="Pfam" id="PF12705">
    <property type="entry name" value="PDDEXK_1"/>
    <property type="match status" value="1"/>
</dbReference>
<dbReference type="SUPFAM" id="SSF52540">
    <property type="entry name" value="P-loop containing nucleoside triphosphate hydrolases"/>
    <property type="match status" value="2"/>
</dbReference>
<keyword evidence="11 14" id="KW-0411">Iron-sulfur</keyword>
<comment type="cofactor">
    <cofactor evidence="14">
        <name>Mg(2+)</name>
        <dbReference type="ChEBI" id="CHEBI:18420"/>
    </cofactor>
</comment>
<evidence type="ECO:0000256" key="14">
    <source>
        <dbReference type="HAMAP-Rule" id="MF_01452"/>
    </source>
</evidence>
<evidence type="ECO:0000256" key="3">
    <source>
        <dbReference type="ARBA" id="ARBA00022723"/>
    </source>
</evidence>
<accession>A0A0M4FEN0</accession>
<keyword evidence="1 14" id="KW-0004">4Fe-4S</keyword>
<dbReference type="GO" id="GO:0000724">
    <property type="term" value="P:double-strand break repair via homologous recombination"/>
    <property type="evidence" value="ECO:0007669"/>
    <property type="project" value="UniProtKB-UniRule"/>
</dbReference>
<name>A0A0M4FEN0_9BACI</name>
<keyword evidence="3 14" id="KW-0479">Metal-binding</keyword>
<dbReference type="OrthoDB" id="9758506at2"/>
<evidence type="ECO:0000256" key="9">
    <source>
        <dbReference type="ARBA" id="ARBA00022840"/>
    </source>
</evidence>
<evidence type="ECO:0000256" key="2">
    <source>
        <dbReference type="ARBA" id="ARBA00022722"/>
    </source>
</evidence>
<evidence type="ECO:0000259" key="15">
    <source>
        <dbReference type="PROSITE" id="PS51217"/>
    </source>
</evidence>
<dbReference type="GO" id="GO:0051539">
    <property type="term" value="F:4 iron, 4 sulfur cluster binding"/>
    <property type="evidence" value="ECO:0007669"/>
    <property type="project" value="UniProtKB-KW"/>
</dbReference>
<keyword evidence="6 14" id="KW-0378">Hydrolase</keyword>
<evidence type="ECO:0000313" key="16">
    <source>
        <dbReference type="EMBL" id="ALC80674.1"/>
    </source>
</evidence>
<dbReference type="InterPro" id="IPR014017">
    <property type="entry name" value="DNA_helicase_UvrD-like_C"/>
</dbReference>
<reference evidence="17" key="1">
    <citation type="submission" date="2015-08" db="EMBL/GenBank/DDBJ databases">
        <title>Genome sequencing project for genomic taxonomy and phylogenomics of Bacillus-like bacteria.</title>
        <authorList>
            <person name="Liu B."/>
            <person name="Wang J."/>
            <person name="Zhu Y."/>
            <person name="Liu G."/>
            <person name="Chen Q."/>
            <person name="Chen Z."/>
            <person name="Lan J."/>
            <person name="Che J."/>
            <person name="Ge C."/>
            <person name="Shi H."/>
            <person name="Pan Z."/>
            <person name="Liu X."/>
        </authorList>
    </citation>
    <scope>NUCLEOTIDE SEQUENCE [LARGE SCALE GENOMIC DNA]</scope>
    <source>
        <strain evidence="17">FJAT-4402</strain>
    </source>
</reference>
<dbReference type="InterPro" id="IPR014140">
    <property type="entry name" value="DNA_helicase_suAddB"/>
</dbReference>
<keyword evidence="4 14" id="KW-0547">Nucleotide-binding</keyword>
<dbReference type="EC" id="3.1.-.-" evidence="14"/>
<dbReference type="Proteomes" id="UP000067625">
    <property type="component" value="Chromosome"/>
</dbReference>
<dbReference type="Pfam" id="PF21445">
    <property type="entry name" value="ADDB_N"/>
    <property type="match status" value="1"/>
</dbReference>
<evidence type="ECO:0000256" key="5">
    <source>
        <dbReference type="ARBA" id="ARBA00022763"/>
    </source>
</evidence>
<dbReference type="RefSeq" id="WP_053602414.1">
    <property type="nucleotide sequence ID" value="NZ_CP012600.1"/>
</dbReference>
<feature type="binding site" evidence="14">
    <location>
        <position position="1124"/>
    </location>
    <ligand>
        <name>[4Fe-4S] cluster</name>
        <dbReference type="ChEBI" id="CHEBI:49883"/>
    </ligand>
</feature>
<evidence type="ECO:0000256" key="4">
    <source>
        <dbReference type="ARBA" id="ARBA00022741"/>
    </source>
</evidence>
<dbReference type="PANTHER" id="PTHR30591:SF1">
    <property type="entry name" value="RECBCD ENZYME SUBUNIT RECC"/>
    <property type="match status" value="1"/>
</dbReference>
<dbReference type="Gene3D" id="3.90.320.10">
    <property type="match status" value="1"/>
</dbReference>
<dbReference type="GO" id="GO:0008409">
    <property type="term" value="F:5'-3' exonuclease activity"/>
    <property type="evidence" value="ECO:0007669"/>
    <property type="project" value="UniProtKB-UniRule"/>
</dbReference>
<feature type="binding site" evidence="14">
    <location>
        <position position="801"/>
    </location>
    <ligand>
        <name>[4Fe-4S] cluster</name>
        <dbReference type="ChEBI" id="CHEBI:49883"/>
    </ligand>
</feature>
<dbReference type="STRING" id="1441095.AM592_03040"/>
<keyword evidence="10 14" id="KW-0408">Iron</keyword>
<keyword evidence="9 14" id="KW-0067">ATP-binding</keyword>
<comment type="cofactor">
    <cofactor evidence="14">
        <name>[4Fe-4S] cluster</name>
        <dbReference type="ChEBI" id="CHEBI:49883"/>
    </cofactor>
    <text evidence="14">Binds 1 [4Fe-4S] cluster.</text>
</comment>
<feature type="binding site" evidence="14">
    <location>
        <position position="1121"/>
    </location>
    <ligand>
        <name>[4Fe-4S] cluster</name>
        <dbReference type="ChEBI" id="CHEBI:49883"/>
    </ligand>
</feature>
<evidence type="ECO:0000256" key="7">
    <source>
        <dbReference type="ARBA" id="ARBA00022806"/>
    </source>
</evidence>
<protein>
    <recommendedName>
        <fullName evidence="14">ATP-dependent helicase/deoxyribonuclease subunit B</fullName>
        <ecNumber evidence="14">3.1.-.-</ecNumber>
    </recommendedName>
    <alternativeName>
        <fullName evidence="14">ATP-dependent helicase/nuclease subunit AddB</fullName>
    </alternativeName>
</protein>
<gene>
    <name evidence="14" type="primary">addB</name>
    <name evidence="16" type="ORF">AM592_03040</name>
</gene>